<keyword evidence="5" id="KW-1185">Reference proteome</keyword>
<evidence type="ECO:0000313" key="4">
    <source>
        <dbReference type="Proteomes" id="UP000035579"/>
    </source>
</evidence>
<dbReference type="Proteomes" id="UP000035579">
    <property type="component" value="Chromosome"/>
</dbReference>
<dbReference type="InterPro" id="IPR011335">
    <property type="entry name" value="Restrct_endonuc-II-like"/>
</dbReference>
<feature type="domain" description="Putative restriction endonuclease" evidence="1">
    <location>
        <begin position="22"/>
        <end position="182"/>
    </location>
</feature>
<dbReference type="Proteomes" id="UP000256345">
    <property type="component" value="Unassembled WGS sequence"/>
</dbReference>
<dbReference type="CDD" id="cd06260">
    <property type="entry name" value="DUF820-like"/>
    <property type="match status" value="1"/>
</dbReference>
<accession>A0AAC8TII4</accession>
<dbReference type="Pfam" id="PF05685">
    <property type="entry name" value="Uma2"/>
    <property type="match status" value="1"/>
</dbReference>
<dbReference type="InterPro" id="IPR008538">
    <property type="entry name" value="Uma2"/>
</dbReference>
<evidence type="ECO:0000313" key="2">
    <source>
        <dbReference type="EMBL" id="AKJ07337.1"/>
    </source>
</evidence>
<dbReference type="Gene3D" id="3.90.1570.10">
    <property type="entry name" value="tt1808, chain A"/>
    <property type="match status" value="1"/>
</dbReference>
<dbReference type="AlphaFoldDB" id="A0AAC8TII4"/>
<dbReference type="EMBL" id="QUMU01000011">
    <property type="protein sequence ID" value="REG26738.1"/>
    <property type="molecule type" value="Genomic_DNA"/>
</dbReference>
<reference evidence="2 4" key="1">
    <citation type="submission" date="2015-05" db="EMBL/GenBank/DDBJ databases">
        <title>Genome assembly of Archangium gephyra DSM 2261.</title>
        <authorList>
            <person name="Sharma G."/>
            <person name="Subramanian S."/>
        </authorList>
    </citation>
    <scope>NUCLEOTIDE SEQUENCE [LARGE SCALE GENOMIC DNA]</scope>
    <source>
        <strain evidence="2 4">DSM 2261</strain>
    </source>
</reference>
<keyword evidence="3" id="KW-0255">Endonuclease</keyword>
<dbReference type="PANTHER" id="PTHR34107">
    <property type="entry name" value="SLL0198 PROTEIN-RELATED"/>
    <property type="match status" value="1"/>
</dbReference>
<gene>
    <name evidence="2" type="ORF">AA314_08963</name>
    <name evidence="3" type="ORF">ATI61_111289</name>
</gene>
<dbReference type="SUPFAM" id="SSF52980">
    <property type="entry name" value="Restriction endonuclease-like"/>
    <property type="match status" value="1"/>
</dbReference>
<reference evidence="3 5" key="2">
    <citation type="submission" date="2018-08" db="EMBL/GenBank/DDBJ databases">
        <title>Genomic Encyclopedia of Archaeal and Bacterial Type Strains, Phase II (KMG-II): from individual species to whole genera.</title>
        <authorList>
            <person name="Goeker M."/>
        </authorList>
    </citation>
    <scope>NUCLEOTIDE SEQUENCE [LARGE SCALE GENOMIC DNA]</scope>
    <source>
        <strain evidence="3 5">DSM 2261</strain>
    </source>
</reference>
<dbReference type="RefSeq" id="WP_047860387.1">
    <property type="nucleotide sequence ID" value="NZ_CP011509.1"/>
</dbReference>
<keyword evidence="3" id="KW-0378">Hydrolase</keyword>
<name>A0AAC8TII4_9BACT</name>
<sequence>MAEEKQPPHREATYEELSALPAHVVGEILEGELVASPRPASPHSAASFALAMELGGPFQRGRGGPGGWWFFNEPELHFGKNVLVPDLAGWRHSRMPVRSDVAHFTLAPDWVCEVLSPSTARIDRTVKKRLYARQGVEFVWLVDPVLRILEVLQRHEGRWLERGSWSGNARVRAEPFEALELELEALWFSESPEPG</sequence>
<dbReference type="EMBL" id="CP011509">
    <property type="protein sequence ID" value="AKJ07337.1"/>
    <property type="molecule type" value="Genomic_DNA"/>
</dbReference>
<dbReference type="GO" id="GO:0004519">
    <property type="term" value="F:endonuclease activity"/>
    <property type="evidence" value="ECO:0007669"/>
    <property type="project" value="UniProtKB-KW"/>
</dbReference>
<protein>
    <submittedName>
        <fullName evidence="3">Uma2 family endonuclease</fullName>
    </submittedName>
</protein>
<proteinExistence type="predicted"/>
<dbReference type="PANTHER" id="PTHR34107:SF4">
    <property type="entry name" value="SLL1222 PROTEIN"/>
    <property type="match status" value="1"/>
</dbReference>
<dbReference type="KEGG" id="age:AA314_08963"/>
<organism evidence="2 4">
    <name type="scientific">Archangium gephyra</name>
    <dbReference type="NCBI Taxonomy" id="48"/>
    <lineage>
        <taxon>Bacteria</taxon>
        <taxon>Pseudomonadati</taxon>
        <taxon>Myxococcota</taxon>
        <taxon>Myxococcia</taxon>
        <taxon>Myxococcales</taxon>
        <taxon>Cystobacterineae</taxon>
        <taxon>Archangiaceae</taxon>
        <taxon>Archangium</taxon>
    </lineage>
</organism>
<keyword evidence="3" id="KW-0540">Nuclease</keyword>
<evidence type="ECO:0000313" key="5">
    <source>
        <dbReference type="Proteomes" id="UP000256345"/>
    </source>
</evidence>
<evidence type="ECO:0000313" key="3">
    <source>
        <dbReference type="EMBL" id="REG26738.1"/>
    </source>
</evidence>
<evidence type="ECO:0000259" key="1">
    <source>
        <dbReference type="Pfam" id="PF05685"/>
    </source>
</evidence>
<dbReference type="InterPro" id="IPR012296">
    <property type="entry name" value="Nuclease_put_TT1808"/>
</dbReference>